<reference evidence="3 4" key="1">
    <citation type="journal article" date="2016" name="Nat. Commun.">
        <title>Thousands of microbial genomes shed light on interconnected biogeochemical processes in an aquifer system.</title>
        <authorList>
            <person name="Anantharaman K."/>
            <person name="Brown C.T."/>
            <person name="Hug L.A."/>
            <person name="Sharon I."/>
            <person name="Castelle C.J."/>
            <person name="Probst A.J."/>
            <person name="Thomas B.C."/>
            <person name="Singh A."/>
            <person name="Wilkins M.J."/>
            <person name="Karaoz U."/>
            <person name="Brodie E.L."/>
            <person name="Williams K.H."/>
            <person name="Hubbard S.S."/>
            <person name="Banfield J.F."/>
        </authorList>
    </citation>
    <scope>NUCLEOTIDE SEQUENCE [LARGE SCALE GENOMIC DNA]</scope>
</reference>
<evidence type="ECO:0000256" key="1">
    <source>
        <dbReference type="SAM" id="Phobius"/>
    </source>
</evidence>
<evidence type="ECO:0000313" key="4">
    <source>
        <dbReference type="Proteomes" id="UP000178534"/>
    </source>
</evidence>
<dbReference type="Proteomes" id="UP000178534">
    <property type="component" value="Unassembled WGS sequence"/>
</dbReference>
<dbReference type="STRING" id="1798665.A2942_04710"/>
<proteinExistence type="predicted"/>
<comment type="caution">
    <text evidence="3">The sequence shown here is derived from an EMBL/GenBank/DDBJ whole genome shotgun (WGS) entry which is preliminary data.</text>
</comment>
<protein>
    <recommendedName>
        <fullName evidence="2">DUF4342 domain-containing protein</fullName>
    </recommendedName>
</protein>
<gene>
    <name evidence="3" type="ORF">A2942_04710</name>
</gene>
<dbReference type="Pfam" id="PF14242">
    <property type="entry name" value="DUF4342"/>
    <property type="match status" value="1"/>
</dbReference>
<keyword evidence="1" id="KW-1133">Transmembrane helix</keyword>
<keyword evidence="1" id="KW-0812">Transmembrane</keyword>
<feature type="domain" description="DUF4342" evidence="2">
    <location>
        <begin position="7"/>
        <end position="82"/>
    </location>
</feature>
<name>A0A1G2DIX8_9BACT</name>
<feature type="transmembrane region" description="Helical" evidence="1">
    <location>
        <begin position="48"/>
        <end position="74"/>
    </location>
</feature>
<sequence length="83" mass="8873">MTDEKAQSKEEFRVSGEELLKKVKELIAAGNARRIIIKNEEGETFIEIPLTIGAIGAVLVPPLATVGAIAALVAKCTIVVEKK</sequence>
<keyword evidence="1" id="KW-0472">Membrane</keyword>
<dbReference type="AlphaFoldDB" id="A0A1G2DIX8"/>
<dbReference type="EMBL" id="MHLP01000006">
    <property type="protein sequence ID" value="OGZ13617.1"/>
    <property type="molecule type" value="Genomic_DNA"/>
</dbReference>
<evidence type="ECO:0000313" key="3">
    <source>
        <dbReference type="EMBL" id="OGZ13617.1"/>
    </source>
</evidence>
<organism evidence="3 4">
    <name type="scientific">Candidatus Lloydbacteria bacterium RIFCSPLOWO2_01_FULL_50_20</name>
    <dbReference type="NCBI Taxonomy" id="1798665"/>
    <lineage>
        <taxon>Bacteria</taxon>
        <taxon>Candidatus Lloydiibacteriota</taxon>
    </lineage>
</organism>
<accession>A0A1G2DIX8</accession>
<dbReference type="InterPro" id="IPR025642">
    <property type="entry name" value="DUF4342"/>
</dbReference>
<evidence type="ECO:0000259" key="2">
    <source>
        <dbReference type="Pfam" id="PF14242"/>
    </source>
</evidence>